<dbReference type="AlphaFoldDB" id="A0AA88GJW9"/>
<feature type="transmembrane region" description="Helical" evidence="1">
    <location>
        <begin position="404"/>
        <end position="428"/>
    </location>
</feature>
<protein>
    <submittedName>
        <fullName evidence="3">Uncharacterized protein</fullName>
    </submittedName>
</protein>
<keyword evidence="2" id="KW-0732">Signal</keyword>
<keyword evidence="1" id="KW-0472">Membrane</keyword>
<evidence type="ECO:0000256" key="2">
    <source>
        <dbReference type="SAM" id="SignalP"/>
    </source>
</evidence>
<dbReference type="EMBL" id="PYSW02000032">
    <property type="protein sequence ID" value="KAG2378450.1"/>
    <property type="molecule type" value="Genomic_DNA"/>
</dbReference>
<sequence>MILSTRKNPKGKNSLLATLLLLLVLLSHNHQHLSVVVNGYSPPSPPPNQMVLNRIPFPKLEVLDLPPVNQYYYPTMYAVDTDYYDLCMLKKDPSQMQLAGGVKPLFTPFEFSCVDYLCPGDTKFDFTNSTQRESLSFILNYCLYCNETESQIFRQALRDGECDSMDFVNNLEVSQEFHSSKNNSELLSYLMDAHCNPDISSSASERRNLGLFNSMFFSSENFKSSFYNYRKKKNASTTFDTVLTTVNLTDLFEFYFSGYLKQNVTQWHIPLNAPFTCWCEYSPQGEQVGFYAFQCYDFYQSYQIPFVYRFSVVFFAVIYAILFVALSFFILIPRFVERVKSFKKRSDLPLAAYGKKILIFFTHFFDILVQPPAFFWIATITGFLENLFKFIFNFSSAFGFLTSYFTGIGRALTTVFMVCGYSALVIQWSHAIDLYNRASKNIDGKLSIFNKVILTVFYCSVIITIIIAGIVFATISQYGYAWIVLTIAVLVFLVTFVVGFTFYGMKILVTLRKQSDRGVFEYRFTKFILMTTGIFVFGWFVCFFTLLTYVFGADVLSVFYGITRNIFLDTCLCVVISVSSYITFTPDAFRMTYGTWLFEKASLLMMCCKPVRSTSNETDQASNL</sequence>
<keyword evidence="1" id="KW-0812">Transmembrane</keyword>
<gene>
    <name evidence="3" type="ORF">C9374_008089</name>
</gene>
<feature type="transmembrane region" description="Helical" evidence="1">
    <location>
        <begin position="357"/>
        <end position="384"/>
    </location>
</feature>
<dbReference type="Proteomes" id="UP000816034">
    <property type="component" value="Unassembled WGS sequence"/>
</dbReference>
<feature type="signal peptide" evidence="2">
    <location>
        <begin position="1"/>
        <end position="34"/>
    </location>
</feature>
<evidence type="ECO:0000256" key="1">
    <source>
        <dbReference type="SAM" id="Phobius"/>
    </source>
</evidence>
<feature type="transmembrane region" description="Helical" evidence="1">
    <location>
        <begin position="566"/>
        <end position="584"/>
    </location>
</feature>
<feature type="transmembrane region" description="Helical" evidence="1">
    <location>
        <begin position="310"/>
        <end position="336"/>
    </location>
</feature>
<comment type="caution">
    <text evidence="3">The sequence shown here is derived from an EMBL/GenBank/DDBJ whole genome shotgun (WGS) entry which is preliminary data.</text>
</comment>
<reference evidence="3 4" key="1">
    <citation type="journal article" date="2018" name="BMC Genomics">
        <title>The genome of Naegleria lovaniensis, the basis for a comparative approach to unravel pathogenicity factors of the human pathogenic amoeba N. fowleri.</title>
        <authorList>
            <person name="Liechti N."/>
            <person name="Schurch N."/>
            <person name="Bruggmann R."/>
            <person name="Wittwer M."/>
        </authorList>
    </citation>
    <scope>NUCLEOTIDE SEQUENCE [LARGE SCALE GENOMIC DNA]</scope>
    <source>
        <strain evidence="3 4">ATCC 30569</strain>
    </source>
</reference>
<name>A0AA88GJW9_NAELO</name>
<keyword evidence="1" id="KW-1133">Transmembrane helix</keyword>
<evidence type="ECO:0000313" key="3">
    <source>
        <dbReference type="EMBL" id="KAG2378450.1"/>
    </source>
</evidence>
<feature type="transmembrane region" description="Helical" evidence="1">
    <location>
        <begin position="524"/>
        <end position="546"/>
    </location>
</feature>
<feature type="transmembrane region" description="Helical" evidence="1">
    <location>
        <begin position="448"/>
        <end position="473"/>
    </location>
</feature>
<evidence type="ECO:0000313" key="4">
    <source>
        <dbReference type="Proteomes" id="UP000816034"/>
    </source>
</evidence>
<organism evidence="3 4">
    <name type="scientific">Naegleria lovaniensis</name>
    <name type="common">Amoeba</name>
    <dbReference type="NCBI Taxonomy" id="51637"/>
    <lineage>
        <taxon>Eukaryota</taxon>
        <taxon>Discoba</taxon>
        <taxon>Heterolobosea</taxon>
        <taxon>Tetramitia</taxon>
        <taxon>Eutetramitia</taxon>
        <taxon>Vahlkampfiidae</taxon>
        <taxon>Naegleria</taxon>
    </lineage>
</organism>
<dbReference type="GeneID" id="68100543"/>
<feature type="chain" id="PRO_5041688845" evidence="2">
    <location>
        <begin position="35"/>
        <end position="624"/>
    </location>
</feature>
<proteinExistence type="predicted"/>
<dbReference type="RefSeq" id="XP_044545712.1">
    <property type="nucleotide sequence ID" value="XM_044698126.1"/>
</dbReference>
<keyword evidence="4" id="KW-1185">Reference proteome</keyword>
<feature type="transmembrane region" description="Helical" evidence="1">
    <location>
        <begin position="479"/>
        <end position="503"/>
    </location>
</feature>
<accession>A0AA88GJW9</accession>